<feature type="compositionally biased region" description="Basic residues" evidence="1">
    <location>
        <begin position="28"/>
        <end position="38"/>
    </location>
</feature>
<dbReference type="AlphaFoldDB" id="A0AAD9KYZ4"/>
<evidence type="ECO:0000256" key="1">
    <source>
        <dbReference type="SAM" id="MobiDB-lite"/>
    </source>
</evidence>
<dbReference type="Proteomes" id="UP001209878">
    <property type="component" value="Unassembled WGS sequence"/>
</dbReference>
<protein>
    <submittedName>
        <fullName evidence="2">Uncharacterized protein</fullName>
    </submittedName>
</protein>
<sequence>MMETDTPIYVNNTQIETFESYIYLGHRHSTRDKNKTRRFKEESRPGGQHSPSTATSSMVTLEHA</sequence>
<reference evidence="2" key="1">
    <citation type="journal article" date="2023" name="Mol. Biol. Evol.">
        <title>Third-Generation Sequencing Reveals the Adaptive Role of the Epigenome in Three Deep-Sea Polychaetes.</title>
        <authorList>
            <person name="Perez M."/>
            <person name="Aroh O."/>
            <person name="Sun Y."/>
            <person name="Lan Y."/>
            <person name="Juniper S.K."/>
            <person name="Young C.R."/>
            <person name="Angers B."/>
            <person name="Qian P.Y."/>
        </authorList>
    </citation>
    <scope>NUCLEOTIDE SEQUENCE</scope>
    <source>
        <strain evidence="2">R07B-5</strain>
    </source>
</reference>
<feature type="region of interest" description="Disordered" evidence="1">
    <location>
        <begin position="28"/>
        <end position="64"/>
    </location>
</feature>
<name>A0AAD9KYZ4_RIDPI</name>
<evidence type="ECO:0000313" key="3">
    <source>
        <dbReference type="Proteomes" id="UP001209878"/>
    </source>
</evidence>
<comment type="caution">
    <text evidence="2">The sequence shown here is derived from an EMBL/GenBank/DDBJ whole genome shotgun (WGS) entry which is preliminary data.</text>
</comment>
<gene>
    <name evidence="2" type="ORF">NP493_465g01041</name>
</gene>
<proteinExistence type="predicted"/>
<evidence type="ECO:0000313" key="2">
    <source>
        <dbReference type="EMBL" id="KAK2179897.1"/>
    </source>
</evidence>
<accession>A0AAD9KYZ4</accession>
<feature type="compositionally biased region" description="Polar residues" evidence="1">
    <location>
        <begin position="49"/>
        <end position="64"/>
    </location>
</feature>
<keyword evidence="3" id="KW-1185">Reference proteome</keyword>
<organism evidence="2 3">
    <name type="scientific">Ridgeia piscesae</name>
    <name type="common">Tubeworm</name>
    <dbReference type="NCBI Taxonomy" id="27915"/>
    <lineage>
        <taxon>Eukaryota</taxon>
        <taxon>Metazoa</taxon>
        <taxon>Spiralia</taxon>
        <taxon>Lophotrochozoa</taxon>
        <taxon>Annelida</taxon>
        <taxon>Polychaeta</taxon>
        <taxon>Sedentaria</taxon>
        <taxon>Canalipalpata</taxon>
        <taxon>Sabellida</taxon>
        <taxon>Siboglinidae</taxon>
        <taxon>Ridgeia</taxon>
    </lineage>
</organism>
<dbReference type="EMBL" id="JAODUO010000466">
    <property type="protein sequence ID" value="KAK2179897.1"/>
    <property type="molecule type" value="Genomic_DNA"/>
</dbReference>